<keyword evidence="7" id="KW-0396">Initiation factor</keyword>
<dbReference type="GO" id="GO:0016787">
    <property type="term" value="F:hydrolase activity"/>
    <property type="evidence" value="ECO:0007669"/>
    <property type="project" value="UniProtKB-KW"/>
</dbReference>
<dbReference type="PANTHER" id="PTHR47959">
    <property type="entry name" value="ATP-DEPENDENT RNA HELICASE RHLE-RELATED"/>
    <property type="match status" value="1"/>
</dbReference>
<proteinExistence type="predicted"/>
<evidence type="ECO:0000256" key="1">
    <source>
        <dbReference type="ARBA" id="ARBA00022741"/>
    </source>
</evidence>
<dbReference type="GO" id="GO:0005524">
    <property type="term" value="F:ATP binding"/>
    <property type="evidence" value="ECO:0007669"/>
    <property type="project" value="UniProtKB-KW"/>
</dbReference>
<dbReference type="Pfam" id="PF00270">
    <property type="entry name" value="DEAD"/>
    <property type="match status" value="1"/>
</dbReference>
<dbReference type="GO" id="GO:0003724">
    <property type="term" value="F:RNA helicase activity"/>
    <property type="evidence" value="ECO:0007669"/>
    <property type="project" value="TreeGrafter"/>
</dbReference>
<gene>
    <name evidence="7" type="ORF">HINF_LOCUS16724</name>
    <name evidence="8" type="ORF">HINF_LOCUS19008</name>
</gene>
<dbReference type="EMBL" id="CAXDID020000049">
    <property type="protein sequence ID" value="CAL6004691.1"/>
    <property type="molecule type" value="Genomic_DNA"/>
</dbReference>
<protein>
    <submittedName>
        <fullName evidence="7">Eukaryotic translation initiation factor 4A</fullName>
    </submittedName>
    <submittedName>
        <fullName evidence="8">Eukaryotic_translation initiation factor 4A</fullName>
    </submittedName>
</protein>
<dbReference type="GO" id="GO:0005829">
    <property type="term" value="C:cytosol"/>
    <property type="evidence" value="ECO:0007669"/>
    <property type="project" value="TreeGrafter"/>
</dbReference>
<evidence type="ECO:0000256" key="3">
    <source>
        <dbReference type="ARBA" id="ARBA00022806"/>
    </source>
</evidence>
<dbReference type="SUPFAM" id="SSF52540">
    <property type="entry name" value="P-loop containing nucleoside triphosphate hydrolases"/>
    <property type="match status" value="1"/>
</dbReference>
<keyword evidence="9" id="KW-1185">Reference proteome</keyword>
<evidence type="ECO:0000313" key="9">
    <source>
        <dbReference type="Proteomes" id="UP001642409"/>
    </source>
</evidence>
<dbReference type="GO" id="GO:0003676">
    <property type="term" value="F:nucleic acid binding"/>
    <property type="evidence" value="ECO:0007669"/>
    <property type="project" value="InterPro"/>
</dbReference>
<dbReference type="Gene3D" id="3.40.50.300">
    <property type="entry name" value="P-loop containing nucleotide triphosphate hydrolases"/>
    <property type="match status" value="3"/>
</dbReference>
<evidence type="ECO:0000259" key="5">
    <source>
        <dbReference type="PROSITE" id="PS51192"/>
    </source>
</evidence>
<dbReference type="SMART" id="SM00490">
    <property type="entry name" value="HELICc"/>
    <property type="match status" value="1"/>
</dbReference>
<keyword evidence="4" id="KW-0067">ATP-binding</keyword>
<keyword evidence="2" id="KW-0378">Hydrolase</keyword>
<keyword evidence="7" id="KW-0648">Protein biosynthesis</keyword>
<dbReference type="InterPro" id="IPR050079">
    <property type="entry name" value="DEAD_box_RNA_helicase"/>
</dbReference>
<evidence type="ECO:0000256" key="4">
    <source>
        <dbReference type="ARBA" id="ARBA00022840"/>
    </source>
</evidence>
<dbReference type="EMBL" id="CATOUU010000424">
    <property type="protein sequence ID" value="CAI9929079.1"/>
    <property type="molecule type" value="Genomic_DNA"/>
</dbReference>
<reference evidence="8 9" key="2">
    <citation type="submission" date="2024-07" db="EMBL/GenBank/DDBJ databases">
        <authorList>
            <person name="Akdeniz Z."/>
        </authorList>
    </citation>
    <scope>NUCLEOTIDE SEQUENCE [LARGE SCALE GENOMIC DNA]</scope>
</reference>
<name>A0AA86TU82_9EUKA</name>
<dbReference type="PROSITE" id="PS51194">
    <property type="entry name" value="HELICASE_CTER"/>
    <property type="match status" value="1"/>
</dbReference>
<dbReference type="SMART" id="SM00487">
    <property type="entry name" value="DEXDc"/>
    <property type="match status" value="1"/>
</dbReference>
<dbReference type="InterPro" id="IPR027417">
    <property type="entry name" value="P-loop_NTPase"/>
</dbReference>
<keyword evidence="1" id="KW-0547">Nucleotide-binding</keyword>
<dbReference type="InterPro" id="IPR011545">
    <property type="entry name" value="DEAD/DEAH_box_helicase_dom"/>
</dbReference>
<dbReference type="InterPro" id="IPR014001">
    <property type="entry name" value="Helicase_ATP-bd"/>
</dbReference>
<accession>A0AA86TU82</accession>
<evidence type="ECO:0000313" key="7">
    <source>
        <dbReference type="EMBL" id="CAI9929079.1"/>
    </source>
</evidence>
<sequence length="577" mass="65990">MNEQQKEPVQKYFAARPLLNIQSILSLQSELGSNDTQPKQNQIQNLIQKQLQEIKADVQINKELKEIQSIPKQSLSALQSFTGIKADQHLQQTLINYNISIPTDFQKYVLPILFKRQSLLAIGPTGQGKSLGALIFASCCPSTDRISYLIHSQQLFNQIIAYCEQIIPDSFCTHMNYNPQKKLFLTTLSHYLVYKSSHKNSVLIVDECDMLTDQGFQSQFKKALDICKAQQFLFISATSCIQSIKFVQDYIKYQLIVQNNYPLSKNVKIEFQLVEQNQKDQGLINLVAKASGLTNTIIFTNSNLQIADVSSILQKADISFTYLSADNQEHHAQIIQSFNKTKNNIIVLSSSYARGVDFYNSDLVVLFNFPLTVEDFVHKSGRTGRGFRTGRVISLLEYIGDLQQNIKSVQFPFLTSIQQVVEKLQLKDLNPALSYHLDVLQIKQRLGLEHKQIQMVQMGRSAKITEVIGITPYFADAYSIFKTSRERCNTLYDYFDLRQNEAINTIQQLGLGQKALRSYYDVKILNCTGQFLLKTDVQKINELFGCTLQFLENNVIRIHGGIYDVFRTFEFMQNMNE</sequence>
<dbReference type="PROSITE" id="PS51192">
    <property type="entry name" value="HELICASE_ATP_BIND_1"/>
    <property type="match status" value="1"/>
</dbReference>
<organism evidence="7">
    <name type="scientific">Hexamita inflata</name>
    <dbReference type="NCBI Taxonomy" id="28002"/>
    <lineage>
        <taxon>Eukaryota</taxon>
        <taxon>Metamonada</taxon>
        <taxon>Diplomonadida</taxon>
        <taxon>Hexamitidae</taxon>
        <taxon>Hexamitinae</taxon>
        <taxon>Hexamita</taxon>
    </lineage>
</organism>
<comment type="caution">
    <text evidence="7">The sequence shown here is derived from an EMBL/GenBank/DDBJ whole genome shotgun (WGS) entry which is preliminary data.</text>
</comment>
<keyword evidence="3" id="KW-0347">Helicase</keyword>
<evidence type="ECO:0000256" key="2">
    <source>
        <dbReference type="ARBA" id="ARBA00022801"/>
    </source>
</evidence>
<dbReference type="GO" id="GO:0003743">
    <property type="term" value="F:translation initiation factor activity"/>
    <property type="evidence" value="ECO:0007669"/>
    <property type="project" value="UniProtKB-KW"/>
</dbReference>
<reference evidence="7" key="1">
    <citation type="submission" date="2023-06" db="EMBL/GenBank/DDBJ databases">
        <authorList>
            <person name="Kurt Z."/>
        </authorList>
    </citation>
    <scope>NUCLEOTIDE SEQUENCE</scope>
</reference>
<dbReference type="Pfam" id="PF00271">
    <property type="entry name" value="Helicase_C"/>
    <property type="match status" value="1"/>
</dbReference>
<evidence type="ECO:0000259" key="6">
    <source>
        <dbReference type="PROSITE" id="PS51194"/>
    </source>
</evidence>
<feature type="domain" description="Helicase C-terminal" evidence="6">
    <location>
        <begin position="278"/>
        <end position="425"/>
    </location>
</feature>
<feature type="domain" description="Helicase ATP-binding" evidence="5">
    <location>
        <begin position="110"/>
        <end position="257"/>
    </location>
</feature>
<dbReference type="PANTHER" id="PTHR47959:SF1">
    <property type="entry name" value="ATP-DEPENDENT RNA HELICASE DBPA"/>
    <property type="match status" value="1"/>
</dbReference>
<dbReference type="AlphaFoldDB" id="A0AA86TU82"/>
<dbReference type="Proteomes" id="UP001642409">
    <property type="component" value="Unassembled WGS sequence"/>
</dbReference>
<dbReference type="InterPro" id="IPR001650">
    <property type="entry name" value="Helicase_C-like"/>
</dbReference>
<evidence type="ECO:0000313" key="8">
    <source>
        <dbReference type="EMBL" id="CAL6004691.1"/>
    </source>
</evidence>